<reference evidence="1 2" key="1">
    <citation type="journal article" date="2016" name="DNA Res.">
        <title>Genome sequence of Aspergillus luchuensis NBRC 4314.</title>
        <authorList>
            <person name="Yamada O."/>
            <person name="Machida M."/>
            <person name="Hosoyama A."/>
            <person name="Goto M."/>
            <person name="Takahashi T."/>
            <person name="Futagami T."/>
            <person name="Yamagata Y."/>
            <person name="Takeuchi M."/>
            <person name="Kobayashi T."/>
            <person name="Koike H."/>
            <person name="Abe K."/>
            <person name="Asai K."/>
            <person name="Arita M."/>
            <person name="Fujita N."/>
            <person name="Fukuda K."/>
            <person name="Higa K."/>
            <person name="Horikawa H."/>
            <person name="Ishikawa T."/>
            <person name="Jinno K."/>
            <person name="Kato Y."/>
            <person name="Kirimura K."/>
            <person name="Mizutani O."/>
            <person name="Nakasone K."/>
            <person name="Sano M."/>
            <person name="Shiraishi Y."/>
            <person name="Tsukahara M."/>
            <person name="Gomi K."/>
        </authorList>
    </citation>
    <scope>NUCLEOTIDE SEQUENCE [LARGE SCALE GENOMIC DNA]</scope>
    <source>
        <strain evidence="1 2">RIB 2604</strain>
    </source>
</reference>
<evidence type="ECO:0000313" key="1">
    <source>
        <dbReference type="EMBL" id="GAT19564.1"/>
    </source>
</evidence>
<sequence length="91" mass="10772">MDPYLTIAESHSPDWELPFDKTSYYQEIAEYWQDKYAELFGQKLEFELLIALQISTFPIALTLSLSLACSPRTGHWHQQYHARVRIWPINL</sequence>
<reference evidence="2" key="2">
    <citation type="submission" date="2016-02" db="EMBL/GenBank/DDBJ databases">
        <title>Genome sequencing of Aspergillus luchuensis NBRC 4314.</title>
        <authorList>
            <person name="Yamada O."/>
        </authorList>
    </citation>
    <scope>NUCLEOTIDE SEQUENCE [LARGE SCALE GENOMIC DNA]</scope>
    <source>
        <strain evidence="2">RIB 2604</strain>
    </source>
</reference>
<accession>A0A146EZU4</accession>
<name>A0A146EZU4_ASPKA</name>
<dbReference type="AlphaFoldDB" id="A0A146EZU4"/>
<comment type="caution">
    <text evidence="1">The sequence shown here is derived from an EMBL/GenBank/DDBJ whole genome shotgun (WGS) entry which is preliminary data.</text>
</comment>
<protein>
    <submittedName>
        <fullName evidence="1">Uncharacterized protein</fullName>
    </submittedName>
</protein>
<dbReference type="Proteomes" id="UP000075230">
    <property type="component" value="Unassembled WGS sequence"/>
</dbReference>
<dbReference type="EMBL" id="BCWF01000006">
    <property type="protein sequence ID" value="GAT19564.1"/>
    <property type="molecule type" value="Genomic_DNA"/>
</dbReference>
<evidence type="ECO:0000313" key="2">
    <source>
        <dbReference type="Proteomes" id="UP000075230"/>
    </source>
</evidence>
<organism evidence="1 2">
    <name type="scientific">Aspergillus kawachii</name>
    <name type="common">White koji mold</name>
    <name type="synonym">Aspergillus awamori var. kawachi</name>
    <dbReference type="NCBI Taxonomy" id="1069201"/>
    <lineage>
        <taxon>Eukaryota</taxon>
        <taxon>Fungi</taxon>
        <taxon>Dikarya</taxon>
        <taxon>Ascomycota</taxon>
        <taxon>Pezizomycotina</taxon>
        <taxon>Eurotiomycetes</taxon>
        <taxon>Eurotiomycetidae</taxon>
        <taxon>Eurotiales</taxon>
        <taxon>Aspergillaceae</taxon>
        <taxon>Aspergillus</taxon>
        <taxon>Aspergillus subgen. Circumdati</taxon>
    </lineage>
</organism>
<gene>
    <name evidence="1" type="ORF">RIB2604_00601430</name>
</gene>
<proteinExistence type="predicted"/>